<dbReference type="Proteomes" id="UP000664991">
    <property type="component" value="Unassembled WGS sequence"/>
</dbReference>
<dbReference type="PANTHER" id="PTHR11430:SF129">
    <property type="entry name" value="ODORANT-BINDING PROTEIN 2A-RELATED"/>
    <property type="match status" value="1"/>
</dbReference>
<dbReference type="InterPro" id="IPR002345">
    <property type="entry name" value="Lipocalin"/>
</dbReference>
<feature type="region of interest" description="Disordered" evidence="3">
    <location>
        <begin position="352"/>
        <end position="388"/>
    </location>
</feature>
<comment type="caution">
    <text evidence="6">The sequence shown here is derived from an EMBL/GenBank/DDBJ whole genome shotgun (WGS) entry which is preliminary data.</text>
</comment>
<organism evidence="6 7">
    <name type="scientific">Ovis aries</name>
    <name type="common">Sheep</name>
    <dbReference type="NCBI Taxonomy" id="9940"/>
    <lineage>
        <taxon>Eukaryota</taxon>
        <taxon>Metazoa</taxon>
        <taxon>Chordata</taxon>
        <taxon>Craniata</taxon>
        <taxon>Vertebrata</taxon>
        <taxon>Euteleostomi</taxon>
        <taxon>Mammalia</taxon>
        <taxon>Eutheria</taxon>
        <taxon>Laurasiatheria</taxon>
        <taxon>Artiodactyla</taxon>
        <taxon>Ruminantia</taxon>
        <taxon>Pecora</taxon>
        <taxon>Bovidae</taxon>
        <taxon>Caprinae</taxon>
        <taxon>Ovis</taxon>
    </lineage>
</organism>
<dbReference type="EMBL" id="JAEMGP010000003">
    <property type="protein sequence ID" value="KAG5211010.1"/>
    <property type="molecule type" value="Genomic_DNA"/>
</dbReference>
<evidence type="ECO:0000256" key="2">
    <source>
        <dbReference type="ARBA" id="ARBA00022448"/>
    </source>
</evidence>
<feature type="signal peptide" evidence="4">
    <location>
        <begin position="1"/>
        <end position="18"/>
    </location>
</feature>
<dbReference type="InterPro" id="IPR012674">
    <property type="entry name" value="Calycin"/>
</dbReference>
<evidence type="ECO:0000256" key="3">
    <source>
        <dbReference type="SAM" id="MobiDB-lite"/>
    </source>
</evidence>
<dbReference type="GO" id="GO:0005615">
    <property type="term" value="C:extracellular space"/>
    <property type="evidence" value="ECO:0007669"/>
    <property type="project" value="TreeGrafter"/>
</dbReference>
<dbReference type="AlphaFoldDB" id="A0A836D4D6"/>
<evidence type="ECO:0000256" key="4">
    <source>
        <dbReference type="SAM" id="SignalP"/>
    </source>
</evidence>
<feature type="domain" description="Lipocalin/cytosolic fatty-acid binding" evidence="5">
    <location>
        <begin position="32"/>
        <end position="184"/>
    </location>
</feature>
<reference evidence="6 7" key="1">
    <citation type="submission" date="2020-12" db="EMBL/GenBank/DDBJ databases">
        <title>De novo assembly of Tibetan sheep genome.</title>
        <authorList>
            <person name="Li X."/>
        </authorList>
    </citation>
    <scope>NUCLEOTIDE SEQUENCE [LARGE SCALE GENOMIC DNA]</scope>
    <source>
        <tissue evidence="6">Heart</tissue>
    </source>
</reference>
<accession>A0A836D4D6</accession>
<comment type="similarity">
    <text evidence="1">Belongs to the calycin superfamily. Lipocalin family.</text>
</comment>
<keyword evidence="2" id="KW-0813">Transport</keyword>
<dbReference type="Pfam" id="PF00061">
    <property type="entry name" value="Lipocalin"/>
    <property type="match status" value="1"/>
</dbReference>
<evidence type="ECO:0000313" key="6">
    <source>
        <dbReference type="EMBL" id="KAG5211010.1"/>
    </source>
</evidence>
<dbReference type="InterPro" id="IPR000566">
    <property type="entry name" value="Lipocln_cytosolic_FA-bd_dom"/>
</dbReference>
<protein>
    <recommendedName>
        <fullName evidence="5">Lipocalin/cytosolic fatty-acid binding domain-containing protein</fullName>
    </recommendedName>
</protein>
<dbReference type="GO" id="GO:0036094">
    <property type="term" value="F:small molecule binding"/>
    <property type="evidence" value="ECO:0007669"/>
    <property type="project" value="InterPro"/>
</dbReference>
<dbReference type="PANTHER" id="PTHR11430">
    <property type="entry name" value="LIPOCALIN"/>
    <property type="match status" value="1"/>
</dbReference>
<keyword evidence="4" id="KW-0732">Signal</keyword>
<feature type="chain" id="PRO_5032389185" description="Lipocalin/cytosolic fatty-acid binding domain-containing protein" evidence="4">
    <location>
        <begin position="19"/>
        <end position="388"/>
    </location>
</feature>
<dbReference type="SUPFAM" id="SSF50814">
    <property type="entry name" value="Lipocalins"/>
    <property type="match status" value="1"/>
</dbReference>
<proteinExistence type="inferred from homology"/>
<evidence type="ECO:0000256" key="1">
    <source>
        <dbReference type="ARBA" id="ARBA00006889"/>
    </source>
</evidence>
<evidence type="ECO:0000313" key="7">
    <source>
        <dbReference type="Proteomes" id="UP000664991"/>
    </source>
</evidence>
<gene>
    <name evidence="6" type="ORF">JEQ12_013439</name>
</gene>
<sequence>MKALLLPIALSLLAALRAQDPPSCPLEPQKIAGTWYVKAIVTDGDLPKETRSRKVSPVTVTALGGGDLELRFTFRGFILTADTRWDKCVHSRMKGPLTFLWVVLAVHSTGKQDGGKKHMYILELPVEGHCVLYCEGQRQGKPVHVGKLIGRNPDVNPEALEAFKKFAQRKGLSLEDIFTPEQTDPWNHGDLAQPDVSTMGACPPLPAGLMHPFLWKLQPGPGLVPMRPQRPVLRALGSGAHRMPAVQAALGGGSNPGYFGTFGLWSGHALDRGVPNGAPGGPGRCWEMSVVAVTREGGGPGCSPEESPEALRTFEEFVESKGLNKTEMVSPSHVGQVSGTWHSEAVAASNISLLDAESTPAPAVQEPDPGSVSDAGSQPGPKAQTLPD</sequence>
<name>A0A836D4D6_SHEEP</name>
<evidence type="ECO:0000259" key="5">
    <source>
        <dbReference type="Pfam" id="PF00061"/>
    </source>
</evidence>
<dbReference type="Gene3D" id="2.40.128.20">
    <property type="match status" value="1"/>
</dbReference>